<keyword evidence="2" id="KW-1185">Reference proteome</keyword>
<accession>A0A0V0RD52</accession>
<evidence type="ECO:0000313" key="1">
    <source>
        <dbReference type="EMBL" id="KRX12436.1"/>
    </source>
</evidence>
<dbReference type="EMBL" id="JYDL01000400">
    <property type="protein sequence ID" value="KRX12436.1"/>
    <property type="molecule type" value="Genomic_DNA"/>
</dbReference>
<evidence type="ECO:0000313" key="2">
    <source>
        <dbReference type="Proteomes" id="UP000054630"/>
    </source>
</evidence>
<dbReference type="AlphaFoldDB" id="A0A0V0RD52"/>
<sequence>MKSENVSIAAKNPKLTQLKRMELIKKLHQANSSSICRVKQYPTFISCQQTKVFSQSIRCSALEALRMRHTTKTVTRVKIK</sequence>
<comment type="caution">
    <text evidence="1">The sequence shown here is derived from an EMBL/GenBank/DDBJ whole genome shotgun (WGS) entry which is preliminary data.</text>
</comment>
<dbReference type="Proteomes" id="UP000054630">
    <property type="component" value="Unassembled WGS sequence"/>
</dbReference>
<gene>
    <name evidence="1" type="ORF">T07_2967</name>
</gene>
<organism evidence="1 2">
    <name type="scientific">Trichinella nelsoni</name>
    <dbReference type="NCBI Taxonomy" id="6336"/>
    <lineage>
        <taxon>Eukaryota</taxon>
        <taxon>Metazoa</taxon>
        <taxon>Ecdysozoa</taxon>
        <taxon>Nematoda</taxon>
        <taxon>Enoplea</taxon>
        <taxon>Dorylaimia</taxon>
        <taxon>Trichinellida</taxon>
        <taxon>Trichinellidae</taxon>
        <taxon>Trichinella</taxon>
    </lineage>
</organism>
<proteinExistence type="predicted"/>
<dbReference type="OrthoDB" id="10361376at2759"/>
<reference evidence="1 2" key="1">
    <citation type="submission" date="2015-01" db="EMBL/GenBank/DDBJ databases">
        <title>Evolution of Trichinella species and genotypes.</title>
        <authorList>
            <person name="Korhonen P.K."/>
            <person name="Edoardo P."/>
            <person name="Giuseppe L.R."/>
            <person name="Gasser R.B."/>
        </authorList>
    </citation>
    <scope>NUCLEOTIDE SEQUENCE [LARGE SCALE GENOMIC DNA]</scope>
    <source>
        <strain evidence="1">ISS37</strain>
    </source>
</reference>
<name>A0A0V0RD52_9BILA</name>
<protein>
    <submittedName>
        <fullName evidence="1">Uncharacterized protein</fullName>
    </submittedName>
</protein>